<protein>
    <recommendedName>
        <fullName evidence="4">DUF4907 domain-containing protein</fullName>
    </recommendedName>
</protein>
<organism evidence="2 3">
    <name type="scientific">Flavobacterium glycines</name>
    <dbReference type="NCBI Taxonomy" id="551990"/>
    <lineage>
        <taxon>Bacteria</taxon>
        <taxon>Pseudomonadati</taxon>
        <taxon>Bacteroidota</taxon>
        <taxon>Flavobacteriia</taxon>
        <taxon>Flavobacteriales</taxon>
        <taxon>Flavobacteriaceae</taxon>
        <taxon>Flavobacterium</taxon>
    </lineage>
</organism>
<sequence>MTTNKQSQFFRMSLRKNFLFNKGKFLLLICCLLLLAACNNKQGLTLESMKTTTGWGYVIKNNDKIIIRQSIIPVIQNQKSFENEEEALKVGNLVLEKLRAKTSPTITKKDLILLSIKT</sequence>
<dbReference type="InterPro" id="IPR032593">
    <property type="entry name" value="DUF4907"/>
</dbReference>
<dbReference type="AlphaFoldDB" id="A0A1B9DSJ8"/>
<evidence type="ECO:0000313" key="2">
    <source>
        <dbReference type="EMBL" id="OCB72667.1"/>
    </source>
</evidence>
<dbReference type="STRING" id="551990.SAMN05192550_1077"/>
<dbReference type="EMBL" id="LVEO01000013">
    <property type="protein sequence ID" value="OCB72667.1"/>
    <property type="molecule type" value="Genomic_DNA"/>
</dbReference>
<dbReference type="Proteomes" id="UP000093226">
    <property type="component" value="Unassembled WGS sequence"/>
</dbReference>
<name>A0A1B9DSJ8_9FLAO</name>
<reference evidence="3" key="1">
    <citation type="submission" date="2016-03" db="EMBL/GenBank/DDBJ databases">
        <title>Draft genome sequence of Paenibacillus glacialis DSM 22343.</title>
        <authorList>
            <person name="Shin S.-K."/>
            <person name="Yi H."/>
        </authorList>
    </citation>
    <scope>NUCLEOTIDE SEQUENCE [LARGE SCALE GENOMIC DNA]</scope>
    <source>
        <strain evidence="3">NBRC 105008</strain>
    </source>
</reference>
<proteinExistence type="predicted"/>
<gene>
    <name evidence="2" type="ORF">FBGL_07190</name>
</gene>
<comment type="caution">
    <text evidence="2">The sequence shown here is derived from an EMBL/GenBank/DDBJ whole genome shotgun (WGS) entry which is preliminary data.</text>
</comment>
<dbReference type="Pfam" id="PF16250">
    <property type="entry name" value="DUF4907"/>
    <property type="match status" value="1"/>
</dbReference>
<dbReference type="OrthoDB" id="674043at2"/>
<accession>A0A1B9DSJ8</accession>
<evidence type="ECO:0000256" key="1">
    <source>
        <dbReference type="SAM" id="SignalP"/>
    </source>
</evidence>
<feature type="signal peptide" evidence="1">
    <location>
        <begin position="1"/>
        <end position="36"/>
    </location>
</feature>
<keyword evidence="1" id="KW-0732">Signal</keyword>
<evidence type="ECO:0000313" key="3">
    <source>
        <dbReference type="Proteomes" id="UP000093226"/>
    </source>
</evidence>
<feature type="chain" id="PRO_5008624648" description="DUF4907 domain-containing protein" evidence="1">
    <location>
        <begin position="37"/>
        <end position="118"/>
    </location>
</feature>
<evidence type="ECO:0008006" key="4">
    <source>
        <dbReference type="Google" id="ProtNLM"/>
    </source>
</evidence>